<organism evidence="1 2">
    <name type="scientific">Escherichia coli</name>
    <dbReference type="NCBI Taxonomy" id="562"/>
    <lineage>
        <taxon>Bacteria</taxon>
        <taxon>Pseudomonadati</taxon>
        <taxon>Pseudomonadota</taxon>
        <taxon>Gammaproteobacteria</taxon>
        <taxon>Enterobacterales</taxon>
        <taxon>Enterobacteriaceae</taxon>
        <taxon>Escherichia</taxon>
    </lineage>
</organism>
<dbReference type="EC" id="3.5.1.18" evidence="1"/>
<accession>A0A377D458</accession>
<proteinExistence type="predicted"/>
<sequence length="65" mass="7300">MARNEASRLLPGRRTVSIEVVGDVVKNGRRGSLTCNLTIHGVQGHVAYRIWLTIRYIAQHLSLMN</sequence>
<evidence type="ECO:0000313" key="1">
    <source>
        <dbReference type="EMBL" id="STM15103.1"/>
    </source>
</evidence>
<dbReference type="EMBL" id="UGED01000018">
    <property type="protein sequence ID" value="STM15103.1"/>
    <property type="molecule type" value="Genomic_DNA"/>
</dbReference>
<reference evidence="1 2" key="1">
    <citation type="submission" date="2018-06" db="EMBL/GenBank/DDBJ databases">
        <authorList>
            <consortium name="Pathogen Informatics"/>
            <person name="Doyle S."/>
        </authorList>
    </citation>
    <scope>NUCLEOTIDE SEQUENCE [LARGE SCALE GENOMIC DNA]</scope>
    <source>
        <strain evidence="1 2">NCTC9962</strain>
    </source>
</reference>
<dbReference type="GO" id="GO:0009014">
    <property type="term" value="F:succinyl-diaminopimelate desuccinylase activity"/>
    <property type="evidence" value="ECO:0007669"/>
    <property type="project" value="UniProtKB-EC"/>
</dbReference>
<name>A0A377D458_ECOLX</name>
<keyword evidence="1" id="KW-0378">Hydrolase</keyword>
<gene>
    <name evidence="1" type="primary">dapE_2</name>
    <name evidence="1" type="ORF">NCTC9962_06520</name>
</gene>
<protein>
    <submittedName>
        <fullName evidence="1">Succinyl-diaminopimelate desuccinylase</fullName>
        <ecNumber evidence="1">3.5.1.18</ecNumber>
    </submittedName>
</protein>
<dbReference type="Proteomes" id="UP000254052">
    <property type="component" value="Unassembled WGS sequence"/>
</dbReference>
<dbReference type="AlphaFoldDB" id="A0A377D458"/>
<evidence type="ECO:0000313" key="2">
    <source>
        <dbReference type="Proteomes" id="UP000254052"/>
    </source>
</evidence>